<comment type="cofactor">
    <cofactor evidence="7">
        <name>Zn(2+)</name>
        <dbReference type="ChEBI" id="CHEBI:29105"/>
    </cofactor>
    <text evidence="7">Binds 1 zinc ion.</text>
</comment>
<dbReference type="Proteomes" id="UP001495147">
    <property type="component" value="Unassembled WGS sequence"/>
</dbReference>
<proteinExistence type="inferred from homology"/>
<keyword evidence="2 7" id="KW-0645">Protease</keyword>
<organism evidence="10 11">
    <name type="scientific">Roseateles paludis</name>
    <dbReference type="NCBI Taxonomy" id="3145238"/>
    <lineage>
        <taxon>Bacteria</taxon>
        <taxon>Pseudomonadati</taxon>
        <taxon>Pseudomonadota</taxon>
        <taxon>Betaproteobacteria</taxon>
        <taxon>Burkholderiales</taxon>
        <taxon>Sphaerotilaceae</taxon>
        <taxon>Roseateles</taxon>
    </lineage>
</organism>
<evidence type="ECO:0000256" key="3">
    <source>
        <dbReference type="ARBA" id="ARBA00022723"/>
    </source>
</evidence>
<dbReference type="InterPro" id="IPR001567">
    <property type="entry name" value="Pept_M3A_M3B_dom"/>
</dbReference>
<evidence type="ECO:0000256" key="8">
    <source>
        <dbReference type="SAM" id="SignalP"/>
    </source>
</evidence>
<keyword evidence="3 7" id="KW-0479">Metal-binding</keyword>
<evidence type="ECO:0000256" key="5">
    <source>
        <dbReference type="ARBA" id="ARBA00022833"/>
    </source>
</evidence>
<dbReference type="InterPro" id="IPR045090">
    <property type="entry name" value="Pept_M3A_M3B"/>
</dbReference>
<keyword evidence="11" id="KW-1185">Reference proteome</keyword>
<name>A0ABV0G349_9BURK</name>
<comment type="similarity">
    <text evidence="1 7">Belongs to the peptidase M3 family.</text>
</comment>
<evidence type="ECO:0000313" key="10">
    <source>
        <dbReference type="EMBL" id="MEO3692115.1"/>
    </source>
</evidence>
<evidence type="ECO:0000256" key="6">
    <source>
        <dbReference type="ARBA" id="ARBA00023049"/>
    </source>
</evidence>
<dbReference type="InterPro" id="IPR024080">
    <property type="entry name" value="Neurolysin/TOP_N"/>
</dbReference>
<evidence type="ECO:0000256" key="7">
    <source>
        <dbReference type="RuleBase" id="RU003435"/>
    </source>
</evidence>
<feature type="domain" description="Peptidase M3A/M3B catalytic" evidence="9">
    <location>
        <begin position="233"/>
        <end position="661"/>
    </location>
</feature>
<evidence type="ECO:0000256" key="4">
    <source>
        <dbReference type="ARBA" id="ARBA00022801"/>
    </source>
</evidence>
<dbReference type="RefSeq" id="WP_347704941.1">
    <property type="nucleotide sequence ID" value="NZ_JBDPZD010000003.1"/>
</dbReference>
<comment type="caution">
    <text evidence="10">The sequence shown here is derived from an EMBL/GenBank/DDBJ whole genome shotgun (WGS) entry which is preliminary data.</text>
</comment>
<dbReference type="EC" id="3.4.24.-" evidence="10"/>
<dbReference type="GO" id="GO:0016787">
    <property type="term" value="F:hydrolase activity"/>
    <property type="evidence" value="ECO:0007669"/>
    <property type="project" value="UniProtKB-KW"/>
</dbReference>
<evidence type="ECO:0000256" key="2">
    <source>
        <dbReference type="ARBA" id="ARBA00022670"/>
    </source>
</evidence>
<gene>
    <name evidence="10" type="ORF">ABDJ85_11595</name>
</gene>
<evidence type="ECO:0000256" key="1">
    <source>
        <dbReference type="ARBA" id="ARBA00006040"/>
    </source>
</evidence>
<feature type="chain" id="PRO_5047457550" evidence="8">
    <location>
        <begin position="28"/>
        <end position="664"/>
    </location>
</feature>
<dbReference type="InterPro" id="IPR024077">
    <property type="entry name" value="Neurolysin/TOP_dom2"/>
</dbReference>
<feature type="signal peptide" evidence="8">
    <location>
        <begin position="1"/>
        <end position="27"/>
    </location>
</feature>
<evidence type="ECO:0000313" key="11">
    <source>
        <dbReference type="Proteomes" id="UP001495147"/>
    </source>
</evidence>
<keyword evidence="4 7" id="KW-0378">Hydrolase</keyword>
<sequence length="664" mass="73795">MSLPLIPPLSRRLLALACLLAAGSCHAGATLPGPAYPELRSVEQIETSCEQGLAGARERVKALEDSRVDASWLARLDDLSAYIEDAQNPVDFAQYVHPDKALRDAAQACSLKWSEFTAGIAQSEKLYRSLRKAQPKDAIDKELVRLSLAQFEDAGVTLPAPKRDRARQIRERLVALEQAFQKNIRDAGTRLPFTEAELRGVPPGVWAKAARDDQGRVLLGLDMPTYMPLVQLAEDASVRERMWRARWDQGGDANLKLLGEVAALRAEYAGLFGFKTYVDFNLRRRMAHDGKTASAFLASVGAAVQARERAEIDELRAAKAQHLGTPLEATKLNRWDAEFYSERLRQSKYKVEQEAFRPYFPSEHALPFVMRIVEKMMAVSFTKVDVPLWHLDAQAFVVSDKATGQPLAQLYVDLFPRDGKYNHAAVWPLRGSSTRLQRTPTAALVANLDRKGMTLQEMETLLHEFGHAVHVTLSRTRHVGQAGTSVMLDFVEAPSQMLEDWVFDAQVLKLMQEVCTSCAPVPADLLAKAQAARRFGKGLFFGRQQLYASFDLALHSDPKPDPMALWAKMEGATPLGHVAGVRFPAGFAHVASSYGAGYYAYLWSLVQAMDMRTAFAADKLSPEVGARYRERVLAQGSQKPAPQLLQDFLGRPSNSQAFFEDLKR</sequence>
<dbReference type="EMBL" id="JBDPZD010000003">
    <property type="protein sequence ID" value="MEO3692115.1"/>
    <property type="molecule type" value="Genomic_DNA"/>
</dbReference>
<dbReference type="PANTHER" id="PTHR11804:SF84">
    <property type="entry name" value="SACCHAROLYSIN"/>
    <property type="match status" value="1"/>
</dbReference>
<dbReference type="Gene3D" id="3.40.390.10">
    <property type="entry name" value="Collagenase (Catalytic Domain)"/>
    <property type="match status" value="1"/>
</dbReference>
<keyword evidence="8" id="KW-0732">Signal</keyword>
<dbReference type="PANTHER" id="PTHR11804">
    <property type="entry name" value="PROTEASE M3 THIMET OLIGOPEPTIDASE-RELATED"/>
    <property type="match status" value="1"/>
</dbReference>
<dbReference type="SUPFAM" id="SSF55486">
    <property type="entry name" value="Metalloproteases ('zincins'), catalytic domain"/>
    <property type="match status" value="1"/>
</dbReference>
<evidence type="ECO:0000259" key="9">
    <source>
        <dbReference type="Pfam" id="PF01432"/>
    </source>
</evidence>
<keyword evidence="6 7" id="KW-0482">Metalloprotease</keyword>
<dbReference type="CDD" id="cd06455">
    <property type="entry name" value="M3A_TOP"/>
    <property type="match status" value="1"/>
</dbReference>
<keyword evidence="5 7" id="KW-0862">Zinc</keyword>
<dbReference type="Pfam" id="PF01432">
    <property type="entry name" value="Peptidase_M3"/>
    <property type="match status" value="1"/>
</dbReference>
<dbReference type="Gene3D" id="1.20.1050.40">
    <property type="entry name" value="Endopeptidase. Chain P, domain 1"/>
    <property type="match status" value="1"/>
</dbReference>
<accession>A0ABV0G349</accession>
<dbReference type="Gene3D" id="1.10.1370.10">
    <property type="entry name" value="Neurolysin, domain 3"/>
    <property type="match status" value="1"/>
</dbReference>
<dbReference type="InterPro" id="IPR024079">
    <property type="entry name" value="MetalloPept_cat_dom_sf"/>
</dbReference>
<protein>
    <submittedName>
        <fullName evidence="10">M3 family metallopeptidase</fullName>
        <ecNumber evidence="10">3.4.24.-</ecNumber>
    </submittedName>
</protein>
<reference evidence="10 11" key="1">
    <citation type="submission" date="2024-05" db="EMBL/GenBank/DDBJ databases">
        <title>Roseateles sp. DJS-2-20 16S ribosomal RNA gene Genome sequencing and assembly.</title>
        <authorList>
            <person name="Woo H."/>
        </authorList>
    </citation>
    <scope>NUCLEOTIDE SEQUENCE [LARGE SCALE GENOMIC DNA]</scope>
    <source>
        <strain evidence="10 11">DJS-2-20</strain>
    </source>
</reference>